<dbReference type="PANTHER" id="PTHR11070:SF30">
    <property type="entry name" value="F-BOX DNA HELICASE 1"/>
    <property type="match status" value="1"/>
</dbReference>
<reference evidence="1 2" key="1">
    <citation type="journal article" date="2019" name="Sci. Rep.">
        <title>Sulfobacillus thermotolerans: new insights into resistance and metabolic capacities of acidophilic chemolithotrophs.</title>
        <authorList>
            <person name="Panyushkina A.E."/>
            <person name="Babenko V.V."/>
            <person name="Nikitina A.S."/>
            <person name="Selezneva O.V."/>
            <person name="Tsaplina I.A."/>
            <person name="Letarova M.A."/>
            <person name="Kostryukova E.S."/>
            <person name="Letarov A.V."/>
        </authorList>
    </citation>
    <scope>NUCLEOTIDE SEQUENCE [LARGE SCALE GENOMIC DNA]</scope>
    <source>
        <strain evidence="1 2">Kr1</strain>
    </source>
</reference>
<name>A0ABM6RML9_9FIRM</name>
<gene>
    <name evidence="1" type="ORF">BXT84_00030</name>
</gene>
<proteinExistence type="predicted"/>
<dbReference type="SUPFAM" id="SSF52540">
    <property type="entry name" value="P-loop containing nucleoside triphosphate hydrolases"/>
    <property type="match status" value="1"/>
</dbReference>
<accession>A0ABM6RML9</accession>
<evidence type="ECO:0008006" key="3">
    <source>
        <dbReference type="Google" id="ProtNLM"/>
    </source>
</evidence>
<evidence type="ECO:0000313" key="2">
    <source>
        <dbReference type="Proteomes" id="UP000325292"/>
    </source>
</evidence>
<keyword evidence="2" id="KW-1185">Reference proteome</keyword>
<protein>
    <recommendedName>
        <fullName evidence="3">DNA helicase</fullName>
    </recommendedName>
</protein>
<dbReference type="Gene3D" id="3.40.50.300">
    <property type="entry name" value="P-loop containing nucleotide triphosphate hydrolases"/>
    <property type="match status" value="1"/>
</dbReference>
<dbReference type="InterPro" id="IPR000212">
    <property type="entry name" value="DNA_helicase_UvrD/REP"/>
</dbReference>
<organism evidence="1 2">
    <name type="scientific">Sulfobacillus thermotolerans</name>
    <dbReference type="NCBI Taxonomy" id="338644"/>
    <lineage>
        <taxon>Bacteria</taxon>
        <taxon>Bacillati</taxon>
        <taxon>Bacillota</taxon>
        <taxon>Clostridia</taxon>
        <taxon>Eubacteriales</taxon>
        <taxon>Clostridiales Family XVII. Incertae Sedis</taxon>
        <taxon>Sulfobacillus</taxon>
    </lineage>
</organism>
<dbReference type="Proteomes" id="UP000325292">
    <property type="component" value="Chromosome"/>
</dbReference>
<dbReference type="PANTHER" id="PTHR11070">
    <property type="entry name" value="UVRD / RECB / PCRA DNA HELICASE FAMILY MEMBER"/>
    <property type="match status" value="1"/>
</dbReference>
<dbReference type="InterPro" id="IPR027417">
    <property type="entry name" value="P-loop_NTPase"/>
</dbReference>
<evidence type="ECO:0000313" key="1">
    <source>
        <dbReference type="EMBL" id="AUW92540.1"/>
    </source>
</evidence>
<sequence>MMTWTADQEAFLNVLERTNWQRIALIAPAGTGKTTVLEEFARRLGRAAPVLFLVSTHQTKALVQDHLPAPIAVKTFADLAHESFPGSDEVSSWSLPQLRQVIAPQIDQFGTLYADDVQQWIREYCLMPGDEPWSTWAQTKAHAFDGPTVHERLTALISDGQALWDACETQALPYLSEMLLKRFVRQHPVHDIPFIIVDEAENEGVIFKQWLVMQTAREILAADPTGIESKDPTEPNLLLDLPVDHVFTLDASFRLADSAAERATRIMNWRTNRPTLKGLGACEVKVQDSIVGRRPLTLIARYNMSLLEKMIDISMAYHSTFLYFYWDASGLWQDVNSAYRLWARERGFSWTWHGERWTNYHEWLQKMTVAKNSEAMTLASLIKKHGRRLPVIMQQVQNQIVDTIEPTTVVLTTAENARGREWDMVQILDDFIPLPQLSLAYKTRRQTRQHALSAPRAAYEVQLLYLAMTRARRTLWIPSSVDTWLHPTWQTFFDNVLSAQQRALWNLHENYEQTAEQVVQGGKWTADELARAWALMQEHWSHWSGGQPWPGHEIWE</sequence>
<dbReference type="EMBL" id="CP019454">
    <property type="protein sequence ID" value="AUW92540.1"/>
    <property type="molecule type" value="Genomic_DNA"/>
</dbReference>